<accession>A0A5N6QT60</accession>
<proteinExistence type="predicted"/>
<dbReference type="AlphaFoldDB" id="A0A5N6QT60"/>
<evidence type="ECO:0000256" key="1">
    <source>
        <dbReference type="SAM" id="MobiDB-lite"/>
    </source>
</evidence>
<evidence type="ECO:0000313" key="3">
    <source>
        <dbReference type="Proteomes" id="UP000327013"/>
    </source>
</evidence>
<reference evidence="2 3" key="1">
    <citation type="submission" date="2019-06" db="EMBL/GenBank/DDBJ databases">
        <title>A chromosomal-level reference genome of Carpinus fangiana (Coryloideae, Betulaceae).</title>
        <authorList>
            <person name="Yang X."/>
            <person name="Wang Z."/>
            <person name="Zhang L."/>
            <person name="Hao G."/>
            <person name="Liu J."/>
            <person name="Yang Y."/>
        </authorList>
    </citation>
    <scope>NUCLEOTIDE SEQUENCE [LARGE SCALE GENOMIC DNA]</scope>
    <source>
        <strain evidence="2">Cfa_2016G</strain>
        <tissue evidence="2">Leaf</tissue>
    </source>
</reference>
<organism evidence="2 3">
    <name type="scientific">Carpinus fangiana</name>
    <dbReference type="NCBI Taxonomy" id="176857"/>
    <lineage>
        <taxon>Eukaryota</taxon>
        <taxon>Viridiplantae</taxon>
        <taxon>Streptophyta</taxon>
        <taxon>Embryophyta</taxon>
        <taxon>Tracheophyta</taxon>
        <taxon>Spermatophyta</taxon>
        <taxon>Magnoliopsida</taxon>
        <taxon>eudicotyledons</taxon>
        <taxon>Gunneridae</taxon>
        <taxon>Pentapetalae</taxon>
        <taxon>rosids</taxon>
        <taxon>fabids</taxon>
        <taxon>Fagales</taxon>
        <taxon>Betulaceae</taxon>
        <taxon>Carpinus</taxon>
    </lineage>
</organism>
<name>A0A5N6QT60_9ROSI</name>
<gene>
    <name evidence="2" type="ORF">FH972_005575</name>
</gene>
<keyword evidence="3" id="KW-1185">Reference proteome</keyword>
<dbReference type="Proteomes" id="UP000327013">
    <property type="component" value="Chromosome 2"/>
</dbReference>
<evidence type="ECO:0000313" key="2">
    <source>
        <dbReference type="EMBL" id="KAE8009122.1"/>
    </source>
</evidence>
<feature type="region of interest" description="Disordered" evidence="1">
    <location>
        <begin position="130"/>
        <end position="160"/>
    </location>
</feature>
<protein>
    <submittedName>
        <fullName evidence="2">Uncharacterized protein</fullName>
    </submittedName>
</protein>
<sequence length="160" mass="17551">MVRPARVEELKIPTFWTSSNPSEEISQARRNLLDLDIIKSPESSNPPFSPLDFERCRRWRVAWMLLQAIFLQATLLPPRRTPLFMFCHLSLSLSLCRVCERGIPDGSSSTAPVRATDLPVVLGHCKPLHAATSQTHPPTPSSPSISSGAQTAASPPATTP</sequence>
<dbReference type="EMBL" id="CM017322">
    <property type="protein sequence ID" value="KAE8009122.1"/>
    <property type="molecule type" value="Genomic_DNA"/>
</dbReference>